<proteinExistence type="inferred from homology"/>
<evidence type="ECO:0000256" key="4">
    <source>
        <dbReference type="ARBA" id="ARBA00023306"/>
    </source>
</evidence>
<evidence type="ECO:0000313" key="6">
    <source>
        <dbReference type="EMBL" id="SMF94977.1"/>
    </source>
</evidence>
<keyword evidence="3 5" id="KW-0717">Septation</keyword>
<dbReference type="PANTHER" id="PTHR39455:SF1">
    <property type="entry name" value="CELL DIVISION PROTEIN ZAPD"/>
    <property type="match status" value="1"/>
</dbReference>
<reference evidence="6 7" key="1">
    <citation type="submission" date="2016-12" db="EMBL/GenBank/DDBJ databases">
        <authorList>
            <person name="Song W.-J."/>
            <person name="Kurnit D.M."/>
        </authorList>
    </citation>
    <scope>NUCLEOTIDE SEQUENCE [LARGE SCALE GENOMIC DNA]</scope>
    <source>
        <strain evidence="6 7">175</strain>
    </source>
</reference>
<sequence length="282" mass="32136">MLPAYGRAPTQAKPDWPPTSLTGFFPLNNFTIYEFPLNERIRLFMRLEQLFQQVDHFVAGASVWDSRAVISTLLDVLSLFSRNDLKSETLKELDRHSAALAKLTRTQPDIDHGKVETLLARLDALSKELYGNPGKIGVSLMENDLFKSISQRSTIPGGTCSFDLPAFHYWLQLDDAQRRRDLEEWILPFQAIRTAIDLLLNFIRSYGTPGLEIAATGFFQKTLDHTLPYQLLRVAIERGQPYFAEISGGKHRFTVRFMRPDATGRPVQCPEDVRFQLTCCLL</sequence>
<comment type="subcellular location">
    <subcellularLocation>
        <location evidence="5">Cytoplasm</location>
    </subcellularLocation>
    <text evidence="5">Localizes to mid-cell in an FtsZ-dependent manner.</text>
</comment>
<comment type="similarity">
    <text evidence="5">Belongs to the ZapD family.</text>
</comment>
<keyword evidence="7" id="KW-1185">Reference proteome</keyword>
<dbReference type="PANTHER" id="PTHR39455">
    <property type="entry name" value="CELL DIVISION PROTEIN ZAPD"/>
    <property type="match status" value="1"/>
</dbReference>
<gene>
    <name evidence="5" type="primary">zapD</name>
    <name evidence="6" type="ORF">SAMN02949497_2316</name>
</gene>
<keyword evidence="2 5" id="KW-0132">Cell division</keyword>
<evidence type="ECO:0000256" key="2">
    <source>
        <dbReference type="ARBA" id="ARBA00022618"/>
    </source>
</evidence>
<keyword evidence="1 5" id="KW-0963">Cytoplasm</keyword>
<dbReference type="InterPro" id="IPR027462">
    <property type="entry name" value="ZapD_C"/>
</dbReference>
<dbReference type="AlphaFoldDB" id="A0A1Y6CXA6"/>
<dbReference type="Pfam" id="PF07072">
    <property type="entry name" value="ZapD"/>
    <property type="match status" value="1"/>
</dbReference>
<dbReference type="InterPro" id="IPR009777">
    <property type="entry name" value="ZapD"/>
</dbReference>
<keyword evidence="4 5" id="KW-0131">Cell cycle</keyword>
<evidence type="ECO:0000256" key="5">
    <source>
        <dbReference type="HAMAP-Rule" id="MF_01092"/>
    </source>
</evidence>
<evidence type="ECO:0000256" key="3">
    <source>
        <dbReference type="ARBA" id="ARBA00023210"/>
    </source>
</evidence>
<name>A0A1Y6CXA6_9GAMM</name>
<dbReference type="GO" id="GO:0005737">
    <property type="term" value="C:cytoplasm"/>
    <property type="evidence" value="ECO:0007669"/>
    <property type="project" value="UniProtKB-SubCell"/>
</dbReference>
<dbReference type="Gene3D" id="2.60.440.10">
    <property type="entry name" value="YacF-like domains"/>
    <property type="match status" value="1"/>
</dbReference>
<dbReference type="OrthoDB" id="5294622at2"/>
<comment type="function">
    <text evidence="5">Cell division factor that enhances FtsZ-ring assembly. Directly interacts with FtsZ and promotes bundling of FtsZ protofilaments, with a reduction in FtsZ GTPase activity.</text>
</comment>
<comment type="subunit">
    <text evidence="5">Interacts with FtsZ.</text>
</comment>
<dbReference type="HAMAP" id="MF_01092">
    <property type="entry name" value="ZapD"/>
    <property type="match status" value="1"/>
</dbReference>
<dbReference type="Proteomes" id="UP000192923">
    <property type="component" value="Unassembled WGS sequence"/>
</dbReference>
<dbReference type="NCBIfam" id="NF003656">
    <property type="entry name" value="PRK05287.1-4"/>
    <property type="match status" value="1"/>
</dbReference>
<dbReference type="EMBL" id="FXAM01000001">
    <property type="protein sequence ID" value="SMF94977.1"/>
    <property type="molecule type" value="Genomic_DNA"/>
</dbReference>
<dbReference type="STRING" id="1760988.SAMN02949497_2316"/>
<accession>A0A1Y6CXA6</accession>
<dbReference type="GO" id="GO:0032153">
    <property type="term" value="C:cell division site"/>
    <property type="evidence" value="ECO:0007669"/>
    <property type="project" value="TreeGrafter"/>
</dbReference>
<dbReference type="Gene3D" id="1.10.3900.10">
    <property type="entry name" value="YacF-like"/>
    <property type="match status" value="1"/>
</dbReference>
<dbReference type="InterPro" id="IPR036268">
    <property type="entry name" value="ZapD_sf"/>
</dbReference>
<protein>
    <recommendedName>
        <fullName evidence="5">Cell division protein ZapD</fullName>
    </recommendedName>
    <alternativeName>
        <fullName evidence="5">Z ring-associated protein D</fullName>
    </alternativeName>
</protein>
<dbReference type="GO" id="GO:0000917">
    <property type="term" value="P:division septum assembly"/>
    <property type="evidence" value="ECO:0007669"/>
    <property type="project" value="UniProtKB-KW"/>
</dbReference>
<dbReference type="GO" id="GO:0043093">
    <property type="term" value="P:FtsZ-dependent cytokinesis"/>
    <property type="evidence" value="ECO:0007669"/>
    <property type="project" value="UniProtKB-UniRule"/>
</dbReference>
<dbReference type="SUPFAM" id="SSF160950">
    <property type="entry name" value="YacF-like"/>
    <property type="match status" value="1"/>
</dbReference>
<evidence type="ECO:0000256" key="1">
    <source>
        <dbReference type="ARBA" id="ARBA00022490"/>
    </source>
</evidence>
<organism evidence="6 7">
    <name type="scientific">Methylomagnum ishizawai</name>
    <dbReference type="NCBI Taxonomy" id="1760988"/>
    <lineage>
        <taxon>Bacteria</taxon>
        <taxon>Pseudomonadati</taxon>
        <taxon>Pseudomonadota</taxon>
        <taxon>Gammaproteobacteria</taxon>
        <taxon>Methylococcales</taxon>
        <taxon>Methylococcaceae</taxon>
        <taxon>Methylomagnum</taxon>
    </lineage>
</organism>
<evidence type="ECO:0000313" key="7">
    <source>
        <dbReference type="Proteomes" id="UP000192923"/>
    </source>
</evidence>